<organism evidence="2 3">
    <name type="scientific">Streptococcus mitis</name>
    <dbReference type="NCBI Taxonomy" id="28037"/>
    <lineage>
        <taxon>Bacteria</taxon>
        <taxon>Bacillati</taxon>
        <taxon>Bacillota</taxon>
        <taxon>Bacilli</taxon>
        <taxon>Lactobacillales</taxon>
        <taxon>Streptococcaceae</taxon>
        <taxon>Streptococcus</taxon>
        <taxon>Streptococcus mitis group</taxon>
    </lineage>
</organism>
<evidence type="ECO:0000256" key="1">
    <source>
        <dbReference type="SAM" id="Phobius"/>
    </source>
</evidence>
<feature type="transmembrane region" description="Helical" evidence="1">
    <location>
        <begin position="6"/>
        <end position="25"/>
    </location>
</feature>
<gene>
    <name evidence="2" type="ORF">SMIDD22_01991</name>
</gene>
<evidence type="ECO:0000313" key="3">
    <source>
        <dbReference type="Proteomes" id="UP000070779"/>
    </source>
</evidence>
<keyword evidence="1" id="KW-0472">Membrane</keyword>
<dbReference type="PATRIC" id="fig|28037.238.peg.2356"/>
<protein>
    <submittedName>
        <fullName evidence="2">Uncharacterized protein</fullName>
    </submittedName>
</protein>
<dbReference type="Proteomes" id="UP000070779">
    <property type="component" value="Unassembled WGS sequence"/>
</dbReference>
<dbReference type="AlphaFoldDB" id="A0A139R6Y1"/>
<keyword evidence="1" id="KW-0812">Transmembrane</keyword>
<sequence length="62" mass="6998">MTYMIIVVLLVLLIILSIALIRYHLALKNLSQQIEDKILTGSMKRVGASIFFQTFFTALPAD</sequence>
<comment type="caution">
    <text evidence="2">The sequence shown here is derived from an EMBL/GenBank/DDBJ whole genome shotgun (WGS) entry which is preliminary data.</text>
</comment>
<keyword evidence="1" id="KW-1133">Transmembrane helix</keyword>
<name>A0A139R6Y1_STRMT</name>
<reference evidence="2 3" key="1">
    <citation type="submission" date="2016-01" db="EMBL/GenBank/DDBJ databases">
        <title>Highly variable Streptococcus oralis are common among viridans streptococci isolated from primates.</title>
        <authorList>
            <person name="Denapaite D."/>
            <person name="Rieger M."/>
            <person name="Koendgen S."/>
            <person name="Brueckner R."/>
            <person name="Ochigava I."/>
            <person name="Kappeler P."/>
            <person name="Maetz-Rensing K."/>
            <person name="Leendertz F."/>
            <person name="Hakenbeck R."/>
        </authorList>
    </citation>
    <scope>NUCLEOTIDE SEQUENCE [LARGE SCALE GENOMIC DNA]</scope>
    <source>
        <strain evidence="2 3">DD22</strain>
    </source>
</reference>
<dbReference type="EMBL" id="LQZD01000465">
    <property type="protein sequence ID" value="KXU10512.1"/>
    <property type="molecule type" value="Genomic_DNA"/>
</dbReference>
<evidence type="ECO:0000313" key="2">
    <source>
        <dbReference type="EMBL" id="KXU10512.1"/>
    </source>
</evidence>
<accession>A0A139R6Y1</accession>
<proteinExistence type="predicted"/>